<name>A0ABY4GVI7_9BACI</name>
<proteinExistence type="predicted"/>
<protein>
    <submittedName>
        <fullName evidence="2">GNAT family N-acetyltransferase</fullName>
    </submittedName>
</protein>
<sequence length="144" mass="16693">MNTEDIELLESCLIDLANYHNSVAQNFKGIYPLKTYRETLDDIKKQVRENSGLVYGVLLDGSAIGFCKISFEGKNGKLDYLYVNKEYRGEGYGRLLMEWAMSEFQKNKIHMIDLKIVEGNPISEMYKKYGFEPRLTVMTKINKE</sequence>
<dbReference type="InterPro" id="IPR016181">
    <property type="entry name" value="Acyl_CoA_acyltransferase"/>
</dbReference>
<dbReference type="Proteomes" id="UP000831880">
    <property type="component" value="Chromosome"/>
</dbReference>
<evidence type="ECO:0000259" key="1">
    <source>
        <dbReference type="PROSITE" id="PS51186"/>
    </source>
</evidence>
<accession>A0ABY4GVI7</accession>
<dbReference type="EMBL" id="CP095074">
    <property type="protein sequence ID" value="UOQ92187.1"/>
    <property type="molecule type" value="Genomic_DNA"/>
</dbReference>
<reference evidence="2 3" key="1">
    <citation type="submission" date="2022-04" db="EMBL/GenBank/DDBJ databases">
        <title>Halobacillus sp. isolated from saltern.</title>
        <authorList>
            <person name="Won M."/>
            <person name="Lee C.-M."/>
            <person name="Woen H.-Y."/>
            <person name="Kwon S.-W."/>
        </authorList>
    </citation>
    <scope>NUCLEOTIDE SEQUENCE [LARGE SCALE GENOMIC DNA]</scope>
    <source>
        <strain evidence="2 3">SSTM10-2</strain>
    </source>
</reference>
<keyword evidence="3" id="KW-1185">Reference proteome</keyword>
<gene>
    <name evidence="2" type="ORF">MUO14_17060</name>
</gene>
<dbReference type="CDD" id="cd04301">
    <property type="entry name" value="NAT_SF"/>
    <property type="match status" value="1"/>
</dbReference>
<dbReference type="RefSeq" id="WP_244751797.1">
    <property type="nucleotide sequence ID" value="NZ_CP095074.1"/>
</dbReference>
<dbReference type="PROSITE" id="PS51186">
    <property type="entry name" value="GNAT"/>
    <property type="match status" value="1"/>
</dbReference>
<dbReference type="Gene3D" id="3.40.630.30">
    <property type="match status" value="1"/>
</dbReference>
<evidence type="ECO:0000313" key="2">
    <source>
        <dbReference type="EMBL" id="UOQ92187.1"/>
    </source>
</evidence>
<organism evidence="2 3">
    <name type="scientific">Halobacillus shinanisalinarum</name>
    <dbReference type="NCBI Taxonomy" id="2932258"/>
    <lineage>
        <taxon>Bacteria</taxon>
        <taxon>Bacillati</taxon>
        <taxon>Bacillota</taxon>
        <taxon>Bacilli</taxon>
        <taxon>Bacillales</taxon>
        <taxon>Bacillaceae</taxon>
        <taxon>Halobacillus</taxon>
    </lineage>
</organism>
<dbReference type="SUPFAM" id="SSF55729">
    <property type="entry name" value="Acyl-CoA N-acyltransferases (Nat)"/>
    <property type="match status" value="1"/>
</dbReference>
<evidence type="ECO:0000313" key="3">
    <source>
        <dbReference type="Proteomes" id="UP000831880"/>
    </source>
</evidence>
<dbReference type="Pfam" id="PF00583">
    <property type="entry name" value="Acetyltransf_1"/>
    <property type="match status" value="1"/>
</dbReference>
<feature type="domain" description="N-acetyltransferase" evidence="1">
    <location>
        <begin position="4"/>
        <end position="144"/>
    </location>
</feature>
<dbReference type="InterPro" id="IPR000182">
    <property type="entry name" value="GNAT_dom"/>
</dbReference>